<keyword evidence="4" id="KW-0547">Nucleotide-binding</keyword>
<feature type="compositionally biased region" description="Acidic residues" evidence="9">
    <location>
        <begin position="130"/>
        <end position="152"/>
    </location>
</feature>
<keyword evidence="1" id="KW-0489">Methyltransferase</keyword>
<dbReference type="PANTHER" id="PTHR45626">
    <property type="entry name" value="TRANSCRIPTION TERMINATION FACTOR 2-RELATED"/>
    <property type="match status" value="1"/>
</dbReference>
<dbReference type="GO" id="GO:0005634">
    <property type="term" value="C:nucleus"/>
    <property type="evidence" value="ECO:0007669"/>
    <property type="project" value="TreeGrafter"/>
</dbReference>
<keyword evidence="8" id="KW-0067">ATP-binding</keyword>
<feature type="domain" description="Helicase ATP-binding" evidence="10">
    <location>
        <begin position="1300"/>
        <end position="1668"/>
    </location>
</feature>
<feature type="compositionally biased region" description="Basic and acidic residues" evidence="9">
    <location>
        <begin position="1937"/>
        <end position="1947"/>
    </location>
</feature>
<dbReference type="SMART" id="SM00487">
    <property type="entry name" value="DEXDc"/>
    <property type="match status" value="1"/>
</dbReference>
<dbReference type="GO" id="GO:0032259">
    <property type="term" value="P:methylation"/>
    <property type="evidence" value="ECO:0007669"/>
    <property type="project" value="UniProtKB-KW"/>
</dbReference>
<dbReference type="PANTHER" id="PTHR45626:SF26">
    <property type="entry name" value="FAMILY HELICASE, PUTATIVE (AFU_ORTHOLOGUE AFUA_2G09120)-RELATED"/>
    <property type="match status" value="1"/>
</dbReference>
<dbReference type="CDD" id="cd18793">
    <property type="entry name" value="SF2_C_SNF"/>
    <property type="match status" value="1"/>
</dbReference>
<dbReference type="InterPro" id="IPR001525">
    <property type="entry name" value="C5_MeTfrase"/>
</dbReference>
<feature type="compositionally biased region" description="Acidic residues" evidence="9">
    <location>
        <begin position="1885"/>
        <end position="1898"/>
    </location>
</feature>
<dbReference type="Proteomes" id="UP000298493">
    <property type="component" value="Unassembled WGS sequence"/>
</dbReference>
<feature type="region of interest" description="Disordered" evidence="9">
    <location>
        <begin position="29"/>
        <end position="180"/>
    </location>
</feature>
<evidence type="ECO:0000313" key="11">
    <source>
        <dbReference type="EMBL" id="TID22279.1"/>
    </source>
</evidence>
<dbReference type="GO" id="GO:0005524">
    <property type="term" value="F:ATP binding"/>
    <property type="evidence" value="ECO:0007669"/>
    <property type="project" value="UniProtKB-KW"/>
</dbReference>
<keyword evidence="5" id="KW-0863">Zinc-finger</keyword>
<sequence>MSGLLMWLKPSAPVDPASATTKLESNALASVINESPRPGALETRYPTPSSSSSPPPISVMVRKKAAKRPTKRTLNKTASRLRAAPTGKSKDDSVLSVRRSGRATKRSYIVTEDSDEDMGLDLPEARDEAMSESEDDRWVEVEEEEEEEEEEDKMSLDDHPLDEDESIKSHSAASDSDDSSELLVIASDTKKKGWSFLNGKGTGKQASTKARSSVASRKTQAESTAAKATLTANKRDLRLDLPPLNDIRDIFLDITKKALRTKPNVDLIPGLKNDLGDVISYFKGTPLRVGTMCSGTESPILALKLVSQALQEKLGIIPFELDHVFSAEIEPFKQAYIQRNFGPKLLFRDITQLYQDDEMNMKGTTAYGSVEDVPKDIHILVAGCSCVDFSTLNTTQINGLGQRKGESEDTFLAVLRYVDYARPPIVILENVTKDNPWKQFQTHFDSIGYATQVIKVDSKEFYIPQTRQRRYMLALDRKLFKKGASQELAMFETLMTTHFKRHASCAIPSFLIPSDDPRHIALLVRSMTTGRGIKGLVTRWEACRARHLSERMRLSLGSKRPVTTKLPEHSNRRWMMERVAREADFIDIVHLMEAVKYVDSLFKTRVLNVSQNVDRMDRPPLGISGCLTPSGTPYLTDRCDALSGLHALQLQGIPIDELIFTSETDRDLRNLAGNAMTSTIVGSAILSALLVTVKSLPLFEHDLSQQSFANRRVERIAGDDTTLGKASHELTTKLQLPDQLLIDATRSSRMCHCEAQTMVSTRDIAVCSHCKHTTCQGCAGNPEHEFQGVIRRATRMTPHDFARKWGSYFPLRILLQCPVECLTAQQKFIDADIADEYISIIKAACGEELVLFDIHRTGVWRVRYESHLARLELTLSEKPDWKLFMKSAIGLQGNSKLRTIFDCPVAQSTSDLRAGDDSVAFSWWIPARKSAQVSISGHGTTPSWRARLGLLDFISETVHERLVIDFKECSSLPIDISGEYELLANCGTACGSLHRRTPKNDAPHDQEMYLFYDPDPIGDAKDDRFVFSKNHERIDSRNSRQIIASLAPSWRPFNVNANKAVDATAAGFWTEGVQGRVEVIKTGIEYRCSSEELPGVHDASCLEAQPILTVKFDAPSNLNSDWTTERSIPMNDRYFYDTFAWPLRDGRVLSHLASWMMLDNNSFADICDSCCPTPPTIRWRMDVGRTATTTKKKASSEVKVIVQEDPLAAAVYEGALKRRPAAYLIMTKVDTANLAQIRIGVNILSLAHRAIGKLRLATSSKVSIDWRLDSMYVPRTFIKFPRFSILSNKLDKEHAPPSRMKIGLFKEQLRSLTWMRAQELGDGVSFECQEVDEAVLPKLGWKTEVRAIAKKQVKGGVLADQPSYGKTITSLALIHQGFEDNAKEILDESDDTGDFVKLRATLIITPLHLLKQWRNEIKKFLPKEYDEEGVVLEITNIVQFKKYSIQQFMEAKIVLLNSKILVHDQYIGQLATFTALPQPNVSGREFKAWIEHAVKAIPAAVAALKTAASISRFKEEREQQFDKNCKDPKFMFAIPSKRVKGEKYRVGVVDKTSATLSLDEFDFEKPVGELKTLNNKAGWKGLASPLFHLFRWDRVVVDEFAELISKFSTNQRSPGYTSIAEIPADKRWILSGTPELSTFMDVKNIAGLIGLNLGVDALVPECINKPELQTLRDDLSSSELFRSFQEAYSPEWHLHRHTQAQNFLRVFVRQNDAEIGLIKCVPELAPVRLGPVHRAVYEELSQFLEAGGMTLREPEGRGKGQSISDREQRIIDMLQDVKYPEEALSRCAAEFIDGSFDDMITLRQRQLGNLKDQLFDLFRLVHYLKKHWGDKKDKFSGWRKEPVEDAEARAVTLKTIADSQKRQLSDLEALDFMVRFLKPEKETANEDGDVMPEEDQVAEESKSKPKPKPAPTLRTKAAAKKRKPDDVSDFEDDEEQEQVKKSNKSDAKSTAAPKDPKAAFKIKSPADADDKLHDTVLKIRPAVRELTSRIRQLQFAKAVSRVVSSEQSVDCDKCGSSVSIADMRLLSTCGHTICLPCLDQRSVEDICVLESCDAEISDHTMKPVANYVDIGVDPVGASFGGKLDTIAMQLQAIARQGEQAILFISGGDGLMRHAVKCFVHHDIKHLPIFEDDSDPSEAIEVFKNDTSKTKDTVLLLNLTGGHATGLNLTNANHVMFLSPPHMENQYKYESTMLQATRRCHRFGQKKTVHVYRYVALRTVDVNIIENRERTLGEPLWEHAEAQTVPRKPGQKQEMAKIVRVARGAKTGLALAPMSWVEKHMDRIAEGEFAADIELSSAYEDFEGDDAVDE</sequence>
<dbReference type="Pfam" id="PF00176">
    <property type="entry name" value="SNF2-rel_dom"/>
    <property type="match status" value="1"/>
</dbReference>
<feature type="region of interest" description="Disordered" evidence="9">
    <location>
        <begin position="196"/>
        <end position="221"/>
    </location>
</feature>
<keyword evidence="6" id="KW-0378">Hydrolase</keyword>
<dbReference type="Gene3D" id="3.40.50.150">
    <property type="entry name" value="Vaccinia Virus protein VP39"/>
    <property type="match status" value="1"/>
</dbReference>
<feature type="compositionally biased region" description="Basic and acidic residues" evidence="9">
    <location>
        <begin position="1954"/>
        <end position="1965"/>
    </location>
</feature>
<dbReference type="InterPro" id="IPR000330">
    <property type="entry name" value="SNF2_N"/>
</dbReference>
<dbReference type="SUPFAM" id="SSF52540">
    <property type="entry name" value="P-loop containing nucleoside triphosphate hydrolases"/>
    <property type="match status" value="2"/>
</dbReference>
<dbReference type="Gene3D" id="3.40.50.300">
    <property type="entry name" value="P-loop containing nucleotide triphosphate hydrolases"/>
    <property type="match status" value="1"/>
</dbReference>
<dbReference type="InterPro" id="IPR014001">
    <property type="entry name" value="Helicase_ATP-bd"/>
</dbReference>
<dbReference type="InterPro" id="IPR038718">
    <property type="entry name" value="SNF2-like_sf"/>
</dbReference>
<evidence type="ECO:0000256" key="4">
    <source>
        <dbReference type="ARBA" id="ARBA00022741"/>
    </source>
</evidence>
<keyword evidence="7" id="KW-0862">Zinc</keyword>
<feature type="compositionally biased region" description="Acidic residues" evidence="9">
    <location>
        <begin position="1927"/>
        <end position="1936"/>
    </location>
</feature>
<evidence type="ECO:0000256" key="6">
    <source>
        <dbReference type="ARBA" id="ARBA00022801"/>
    </source>
</evidence>
<dbReference type="Pfam" id="PF00145">
    <property type="entry name" value="DNA_methylase"/>
    <property type="match status" value="1"/>
</dbReference>
<protein>
    <submittedName>
        <fullName evidence="11">C-5 cytosine-specific dna</fullName>
    </submittedName>
</protein>
<evidence type="ECO:0000313" key="12">
    <source>
        <dbReference type="Proteomes" id="UP000298493"/>
    </source>
</evidence>
<dbReference type="SUPFAM" id="SSF53335">
    <property type="entry name" value="S-adenosyl-L-methionine-dependent methyltransferases"/>
    <property type="match status" value="1"/>
</dbReference>
<reference evidence="11 12" key="1">
    <citation type="submission" date="2019-04" db="EMBL/GenBank/DDBJ databases">
        <title>High contiguity whole genome sequence and gene annotation resource for two Venturia nashicola isolates.</title>
        <authorList>
            <person name="Prokchorchik M."/>
            <person name="Won K."/>
            <person name="Lee Y."/>
            <person name="Choi E.D."/>
            <person name="Segonzac C."/>
            <person name="Sohn K.H."/>
        </authorList>
    </citation>
    <scope>NUCLEOTIDE SEQUENCE [LARGE SCALE GENOMIC DNA]</scope>
    <source>
        <strain evidence="11 12">PRI2</strain>
    </source>
</reference>
<dbReference type="GO" id="GO:0006281">
    <property type="term" value="P:DNA repair"/>
    <property type="evidence" value="ECO:0007669"/>
    <property type="project" value="TreeGrafter"/>
</dbReference>
<dbReference type="PROSITE" id="PS00518">
    <property type="entry name" value="ZF_RING_1"/>
    <property type="match status" value="1"/>
</dbReference>
<evidence type="ECO:0000256" key="5">
    <source>
        <dbReference type="ARBA" id="ARBA00022771"/>
    </source>
</evidence>
<organism evidence="11 12">
    <name type="scientific">Venturia nashicola</name>
    <dbReference type="NCBI Taxonomy" id="86259"/>
    <lineage>
        <taxon>Eukaryota</taxon>
        <taxon>Fungi</taxon>
        <taxon>Dikarya</taxon>
        <taxon>Ascomycota</taxon>
        <taxon>Pezizomycotina</taxon>
        <taxon>Dothideomycetes</taxon>
        <taxon>Pleosporomycetidae</taxon>
        <taxon>Venturiales</taxon>
        <taxon>Venturiaceae</taxon>
        <taxon>Venturia</taxon>
    </lineage>
</organism>
<dbReference type="InterPro" id="IPR029063">
    <property type="entry name" value="SAM-dependent_MTases_sf"/>
</dbReference>
<comment type="caution">
    <text evidence="11">The sequence shown here is derived from an EMBL/GenBank/DDBJ whole genome shotgun (WGS) entry which is preliminary data.</text>
</comment>
<keyword evidence="3" id="KW-0479">Metal-binding</keyword>
<keyword evidence="2" id="KW-0808">Transferase</keyword>
<proteinExistence type="predicted"/>
<feature type="compositionally biased region" description="Polar residues" evidence="9">
    <location>
        <begin position="204"/>
        <end position="221"/>
    </location>
</feature>
<evidence type="ECO:0000259" key="10">
    <source>
        <dbReference type="SMART" id="SM00487"/>
    </source>
</evidence>
<evidence type="ECO:0000256" key="8">
    <source>
        <dbReference type="ARBA" id="ARBA00022840"/>
    </source>
</evidence>
<feature type="compositionally biased region" description="Basic residues" evidence="9">
    <location>
        <begin position="61"/>
        <end position="74"/>
    </location>
</feature>
<keyword evidence="12" id="KW-1185">Reference proteome</keyword>
<dbReference type="GO" id="GO:0016787">
    <property type="term" value="F:hydrolase activity"/>
    <property type="evidence" value="ECO:0007669"/>
    <property type="project" value="UniProtKB-KW"/>
</dbReference>
<dbReference type="InterPro" id="IPR017907">
    <property type="entry name" value="Znf_RING_CS"/>
</dbReference>
<evidence type="ECO:0000256" key="9">
    <source>
        <dbReference type="SAM" id="MobiDB-lite"/>
    </source>
</evidence>
<name>A0A4Z1P6M0_9PEZI</name>
<dbReference type="GO" id="GO:0008270">
    <property type="term" value="F:zinc ion binding"/>
    <property type="evidence" value="ECO:0007669"/>
    <property type="project" value="UniProtKB-KW"/>
</dbReference>
<evidence type="ECO:0000256" key="3">
    <source>
        <dbReference type="ARBA" id="ARBA00022723"/>
    </source>
</evidence>
<dbReference type="Gene3D" id="3.40.50.10810">
    <property type="entry name" value="Tandem AAA-ATPase domain"/>
    <property type="match status" value="1"/>
</dbReference>
<dbReference type="InterPro" id="IPR050628">
    <property type="entry name" value="SNF2_RAD54_helicase_TF"/>
</dbReference>
<evidence type="ECO:0000256" key="1">
    <source>
        <dbReference type="ARBA" id="ARBA00022603"/>
    </source>
</evidence>
<accession>A0A4Z1P6M0</accession>
<evidence type="ECO:0000256" key="2">
    <source>
        <dbReference type="ARBA" id="ARBA00022679"/>
    </source>
</evidence>
<evidence type="ECO:0000256" key="7">
    <source>
        <dbReference type="ARBA" id="ARBA00022833"/>
    </source>
</evidence>
<dbReference type="STRING" id="86259.A0A4Z1P6M0"/>
<gene>
    <name evidence="11" type="ORF">E6O75_ATG11073</name>
</gene>
<dbReference type="InterPro" id="IPR049730">
    <property type="entry name" value="SNF2/RAD54-like_C"/>
</dbReference>
<dbReference type="EMBL" id="SNSC02000008">
    <property type="protein sequence ID" value="TID22279.1"/>
    <property type="molecule type" value="Genomic_DNA"/>
</dbReference>
<dbReference type="GO" id="GO:0008094">
    <property type="term" value="F:ATP-dependent activity, acting on DNA"/>
    <property type="evidence" value="ECO:0007669"/>
    <property type="project" value="TreeGrafter"/>
</dbReference>
<dbReference type="GO" id="GO:0008168">
    <property type="term" value="F:methyltransferase activity"/>
    <property type="evidence" value="ECO:0007669"/>
    <property type="project" value="UniProtKB-KW"/>
</dbReference>
<feature type="region of interest" description="Disordered" evidence="9">
    <location>
        <begin position="1883"/>
        <end position="1965"/>
    </location>
</feature>
<dbReference type="InterPro" id="IPR027417">
    <property type="entry name" value="P-loop_NTPase"/>
</dbReference>